<feature type="transmembrane region" description="Helical" evidence="6">
    <location>
        <begin position="74"/>
        <end position="96"/>
    </location>
</feature>
<gene>
    <name evidence="8" type="ORF">H9Y04_19125</name>
</gene>
<comment type="caution">
    <text evidence="8">The sequence shown here is derived from an EMBL/GenBank/DDBJ whole genome shotgun (WGS) entry which is preliminary data.</text>
</comment>
<evidence type="ECO:0000313" key="8">
    <source>
        <dbReference type="EMBL" id="MBC9714674.1"/>
    </source>
</evidence>
<protein>
    <submittedName>
        <fullName evidence="8">Type II secretion system F family protein</fullName>
    </submittedName>
</protein>
<reference evidence="8 9" key="1">
    <citation type="submission" date="2020-08" db="EMBL/GenBank/DDBJ databases">
        <title>Genemic of Streptomyces polyaspartic.</title>
        <authorList>
            <person name="Liu W."/>
        </authorList>
    </citation>
    <scope>NUCLEOTIDE SEQUENCE [LARGE SCALE GENOMIC DNA]</scope>
    <source>
        <strain evidence="8 9">TRM66268-LWL</strain>
    </source>
</reference>
<evidence type="ECO:0000313" key="9">
    <source>
        <dbReference type="Proteomes" id="UP000642284"/>
    </source>
</evidence>
<dbReference type="PANTHER" id="PTHR35007:SF3">
    <property type="entry name" value="POSSIBLE CONSERVED ALANINE RICH MEMBRANE PROTEIN"/>
    <property type="match status" value="1"/>
</dbReference>
<evidence type="ECO:0000256" key="2">
    <source>
        <dbReference type="ARBA" id="ARBA00022475"/>
    </source>
</evidence>
<evidence type="ECO:0000256" key="5">
    <source>
        <dbReference type="ARBA" id="ARBA00023136"/>
    </source>
</evidence>
<feature type="domain" description="Type II secretion system protein GspF" evidence="7">
    <location>
        <begin position="124"/>
        <end position="245"/>
    </location>
</feature>
<name>A0ABR7SIA2_9ACTN</name>
<evidence type="ECO:0000256" key="6">
    <source>
        <dbReference type="SAM" id="Phobius"/>
    </source>
</evidence>
<proteinExistence type="predicted"/>
<dbReference type="InterPro" id="IPR018076">
    <property type="entry name" value="T2SS_GspF_dom"/>
</dbReference>
<organism evidence="8 9">
    <name type="scientific">Streptomyces polyasparticus</name>
    <dbReference type="NCBI Taxonomy" id="2767826"/>
    <lineage>
        <taxon>Bacteria</taxon>
        <taxon>Bacillati</taxon>
        <taxon>Actinomycetota</taxon>
        <taxon>Actinomycetes</taxon>
        <taxon>Kitasatosporales</taxon>
        <taxon>Streptomycetaceae</taxon>
        <taxon>Streptomyces</taxon>
    </lineage>
</organism>
<evidence type="ECO:0000256" key="3">
    <source>
        <dbReference type="ARBA" id="ARBA00022692"/>
    </source>
</evidence>
<dbReference type="Pfam" id="PF00482">
    <property type="entry name" value="T2SSF"/>
    <property type="match status" value="1"/>
</dbReference>
<keyword evidence="5 6" id="KW-0472">Membrane</keyword>
<evidence type="ECO:0000256" key="1">
    <source>
        <dbReference type="ARBA" id="ARBA00004651"/>
    </source>
</evidence>
<dbReference type="PANTHER" id="PTHR35007">
    <property type="entry name" value="INTEGRAL MEMBRANE PROTEIN-RELATED"/>
    <property type="match status" value="1"/>
</dbReference>
<keyword evidence="4 6" id="KW-1133">Transmembrane helix</keyword>
<evidence type="ECO:0000259" key="7">
    <source>
        <dbReference type="Pfam" id="PF00482"/>
    </source>
</evidence>
<accession>A0ABR7SIA2</accession>
<feature type="transmembrane region" description="Helical" evidence="6">
    <location>
        <begin position="225"/>
        <end position="251"/>
    </location>
</feature>
<keyword evidence="3 6" id="KW-0812">Transmembrane</keyword>
<keyword evidence="2" id="KW-1003">Cell membrane</keyword>
<comment type="subcellular location">
    <subcellularLocation>
        <location evidence="1">Cell membrane</location>
        <topology evidence="1">Multi-pass membrane protein</topology>
    </subcellularLocation>
</comment>
<dbReference type="RefSeq" id="WP_187815154.1">
    <property type="nucleotide sequence ID" value="NZ_JACTVJ010000008.1"/>
</dbReference>
<dbReference type="EMBL" id="JACTVJ010000008">
    <property type="protein sequence ID" value="MBC9714674.1"/>
    <property type="molecule type" value="Genomic_DNA"/>
</dbReference>
<evidence type="ECO:0000256" key="4">
    <source>
        <dbReference type="ARBA" id="ARBA00022989"/>
    </source>
</evidence>
<dbReference type="Proteomes" id="UP000642284">
    <property type="component" value="Unassembled WGS sequence"/>
</dbReference>
<keyword evidence="9" id="KW-1185">Reference proteome</keyword>
<sequence length="261" mass="26791">MSGEVVHRLGVVLCIALAAVVASAVVADRRARALRLRLERLLGVEPREKARSVRGPERRAAVRRWAPVVSAGCLAYALVGGPAGLVVGVAAGLGVWRWWRRRLMSAPAETRQAEQAGRQLPLAADLLAACIAAGAGPVEAASAVGESLGGPVGERLAGVAGELRLGGEPGQCWGRLASIPEAAALARCLQRAADSGAPAAEQVARVATDCRQRAARSALTRAHRASVMVTAPVGLCFLPAFLVLGVVPVVVGLAGEILQGV</sequence>